<dbReference type="Pfam" id="PF13193">
    <property type="entry name" value="AMP-binding_C"/>
    <property type="match status" value="1"/>
</dbReference>
<dbReference type="InterPro" id="IPR000873">
    <property type="entry name" value="AMP-dep_synth/lig_dom"/>
</dbReference>
<dbReference type="RefSeq" id="WP_167473066.1">
    <property type="nucleotide sequence ID" value="NZ_CP046172.1"/>
</dbReference>
<gene>
    <name evidence="5" type="ORF">F5544_10685</name>
</gene>
<sequence length="519" mass="55721">MPEPAFEPISHSYPEEPIDGLLRRSAQRSPHRTAIRTERGEITFAELDAQASRLACALTELLDEPGSAVGVPVVLDPSFAIVFNAVSRSNNVIVTINPLLRESALEHMFVTAGVSAAFVTTALYQRIEPMRHRLPRLRALIVLDGPAPDGTSALADLLDGQARVVPPLPQATTSVACIQFTSGTTGMPKAVLLSHRNLVVNAVQVAEAHELTGDSVTFNHLPAYHLMHLNSAIYAGACQVLCRDPDPVASIDAAVANRAGNYYGLPVRLARLAADPRLSGLHAGSLRGIHSGGSALSVDVASVLSAQFGIPVIQGYGLAEAAPLTHCDRLDAPTPGSVGPPVRDTECRIVHIETRDPLPAGAKGEVQVRGPQVMLGYLQPDEPSPIDADGWLSTGDVGYQDANGRLFLVDRIKDVFKCDNELVSPAEIERVLAAHPAVRDCVVVDYPHRFSGAVAYAFVVPHDPAAADLAEITNFVNAKVPYYQCIHHMELAEVIPRSPIGKIQRRVLRDRLLARGRTE</sequence>
<evidence type="ECO:0000313" key="5">
    <source>
        <dbReference type="EMBL" id="QIS10033.1"/>
    </source>
</evidence>
<keyword evidence="6" id="KW-1185">Reference proteome</keyword>
<dbReference type="PANTHER" id="PTHR24096:SF149">
    <property type="entry name" value="AMP-BINDING DOMAIN-CONTAINING PROTEIN-RELATED"/>
    <property type="match status" value="1"/>
</dbReference>
<dbReference type="InterPro" id="IPR025110">
    <property type="entry name" value="AMP-bd_C"/>
</dbReference>
<protein>
    <submittedName>
        <fullName evidence="5">AMP-binding protein</fullName>
    </submittedName>
</protein>
<organism evidence="5 6">
    <name type="scientific">Nocardia arthritidis</name>
    <dbReference type="NCBI Taxonomy" id="228602"/>
    <lineage>
        <taxon>Bacteria</taxon>
        <taxon>Bacillati</taxon>
        <taxon>Actinomycetota</taxon>
        <taxon>Actinomycetes</taxon>
        <taxon>Mycobacteriales</taxon>
        <taxon>Nocardiaceae</taxon>
        <taxon>Nocardia</taxon>
    </lineage>
</organism>
<comment type="similarity">
    <text evidence="1">Belongs to the ATP-dependent AMP-binding enzyme family.</text>
</comment>
<evidence type="ECO:0000313" key="6">
    <source>
        <dbReference type="Proteomes" id="UP000503540"/>
    </source>
</evidence>
<dbReference type="PANTHER" id="PTHR24096">
    <property type="entry name" value="LONG-CHAIN-FATTY-ACID--COA LIGASE"/>
    <property type="match status" value="1"/>
</dbReference>
<dbReference type="InterPro" id="IPR042099">
    <property type="entry name" value="ANL_N_sf"/>
</dbReference>
<evidence type="ECO:0000256" key="1">
    <source>
        <dbReference type="ARBA" id="ARBA00006432"/>
    </source>
</evidence>
<dbReference type="KEGG" id="nah:F5544_10685"/>
<dbReference type="Gene3D" id="3.40.50.12780">
    <property type="entry name" value="N-terminal domain of ligase-like"/>
    <property type="match status" value="1"/>
</dbReference>
<dbReference type="EMBL" id="CP046172">
    <property type="protein sequence ID" value="QIS10033.1"/>
    <property type="molecule type" value="Genomic_DNA"/>
</dbReference>
<proteinExistence type="inferred from homology"/>
<dbReference type="InterPro" id="IPR020845">
    <property type="entry name" value="AMP-binding_CS"/>
</dbReference>
<keyword evidence="2" id="KW-0436">Ligase</keyword>
<dbReference type="Pfam" id="PF00501">
    <property type="entry name" value="AMP-binding"/>
    <property type="match status" value="1"/>
</dbReference>
<dbReference type="PROSITE" id="PS00455">
    <property type="entry name" value="AMP_BINDING"/>
    <property type="match status" value="1"/>
</dbReference>
<evidence type="ECO:0000259" key="3">
    <source>
        <dbReference type="Pfam" id="PF00501"/>
    </source>
</evidence>
<feature type="domain" description="AMP-binding enzyme C-terminal" evidence="4">
    <location>
        <begin position="427"/>
        <end position="502"/>
    </location>
</feature>
<dbReference type="InterPro" id="IPR045851">
    <property type="entry name" value="AMP-bd_C_sf"/>
</dbReference>
<reference evidence="5 6" key="1">
    <citation type="journal article" date="2019" name="ACS Chem. Biol.">
        <title>Identification and Mobilization of a Cryptic Antibiotic Biosynthesis Gene Locus from a Human-Pathogenic Nocardia Isolate.</title>
        <authorList>
            <person name="Herisse M."/>
            <person name="Ishida K."/>
            <person name="Porter J.L."/>
            <person name="Howden B."/>
            <person name="Hertweck C."/>
            <person name="Stinear T.P."/>
            <person name="Pidot S.J."/>
        </authorList>
    </citation>
    <scope>NUCLEOTIDE SEQUENCE [LARGE SCALE GENOMIC DNA]</scope>
    <source>
        <strain evidence="5 6">AUSMDU00012717</strain>
    </source>
</reference>
<dbReference type="Proteomes" id="UP000503540">
    <property type="component" value="Chromosome"/>
</dbReference>
<feature type="domain" description="AMP-dependent synthetase/ligase" evidence="3">
    <location>
        <begin position="22"/>
        <end position="378"/>
    </location>
</feature>
<dbReference type="GO" id="GO:0016405">
    <property type="term" value="F:CoA-ligase activity"/>
    <property type="evidence" value="ECO:0007669"/>
    <property type="project" value="TreeGrafter"/>
</dbReference>
<dbReference type="Gene3D" id="3.30.300.30">
    <property type="match status" value="1"/>
</dbReference>
<dbReference type="AlphaFoldDB" id="A0A6G9YAG2"/>
<evidence type="ECO:0000259" key="4">
    <source>
        <dbReference type="Pfam" id="PF13193"/>
    </source>
</evidence>
<dbReference type="SUPFAM" id="SSF56801">
    <property type="entry name" value="Acetyl-CoA synthetase-like"/>
    <property type="match status" value="1"/>
</dbReference>
<name>A0A6G9YAG2_9NOCA</name>
<evidence type="ECO:0000256" key="2">
    <source>
        <dbReference type="ARBA" id="ARBA00022598"/>
    </source>
</evidence>
<accession>A0A6G9YAG2</accession>